<keyword evidence="6" id="KW-0812">Transmembrane</keyword>
<dbReference type="Pfam" id="PF02646">
    <property type="entry name" value="RmuC"/>
    <property type="match status" value="1"/>
</dbReference>
<dbReference type="RefSeq" id="WP_048860335.1">
    <property type="nucleotide sequence ID" value="NZ_BANB01000107.1"/>
</dbReference>
<evidence type="ECO:0000256" key="2">
    <source>
        <dbReference type="ARBA" id="ARBA00009840"/>
    </source>
</evidence>
<keyword evidence="6" id="KW-0472">Membrane</keyword>
<dbReference type="InterPro" id="IPR003798">
    <property type="entry name" value="DNA_recombination_RmuC"/>
</dbReference>
<protein>
    <recommendedName>
        <fullName evidence="3">DNA recombination protein RmuC homolog</fullName>
    </recommendedName>
</protein>
<keyword evidence="5" id="KW-0233">DNA recombination</keyword>
<evidence type="ECO:0000256" key="3">
    <source>
        <dbReference type="ARBA" id="ARBA00021840"/>
    </source>
</evidence>
<gene>
    <name evidence="7" type="ORF">Asru_0107_06</name>
</gene>
<sequence>MPDPAAIVAAIAALLALVVLLLVLRQQGASERLRLMIEQGLAGARGEAETTRAALRQSAAEAADRAAVQASALTERLAETRGEMARGIETIRHAQTSAQLEQKLFVEQRLAEMQAQSVQALAEIRQQVGEQLHAAVEKQMTESFSRVIEQFAAVQKAIGDVQAVTAQIGDLKRLFSNVKTRGGWGETQVRAMLDDILPAGAYEANARLGGDGGELVEFAVRMPARSGEARPLLPIDAKFPVEDYERLLAASEAGDAEAERTARAGLERRIRDEARKIADKYIRPPVTVEFAVLYLPTDALFAEVARIPGLIDVIGREHRVVVLGPSLFPALLRTIHLGFVTLALEQKAGVIRDLLGATRGEMIKMDDVLEKLAKQAGIFTNTIERARTRTRAVSRKLRDVEMTDEQEAARLLDLEQPVGLLEDEEAE</sequence>
<proteinExistence type="inferred from homology"/>
<dbReference type="PANTHER" id="PTHR30563">
    <property type="entry name" value="DNA RECOMBINATION PROTEIN RMUC"/>
    <property type="match status" value="1"/>
</dbReference>
<reference evidence="7 8" key="1">
    <citation type="submission" date="2012-11" db="EMBL/GenBank/DDBJ databases">
        <title>Whole genome sequence of Acidisphaera rubrifaciens HS-AP3.</title>
        <authorList>
            <person name="Azuma Y."/>
            <person name="Higashiura N."/>
            <person name="Hirakawa H."/>
            <person name="Matsushita K."/>
        </authorList>
    </citation>
    <scope>NUCLEOTIDE SEQUENCE [LARGE SCALE GENOMIC DNA]</scope>
    <source>
        <strain evidence="7 8">HS-AP3</strain>
    </source>
</reference>
<dbReference type="EMBL" id="BANB01000107">
    <property type="protein sequence ID" value="GAN76515.1"/>
    <property type="molecule type" value="Genomic_DNA"/>
</dbReference>
<evidence type="ECO:0000256" key="6">
    <source>
        <dbReference type="SAM" id="Phobius"/>
    </source>
</evidence>
<evidence type="ECO:0000313" key="7">
    <source>
        <dbReference type="EMBL" id="GAN76515.1"/>
    </source>
</evidence>
<keyword evidence="6" id="KW-1133">Transmembrane helix</keyword>
<comment type="function">
    <text evidence="1">Involved in DNA recombination.</text>
</comment>
<name>A0A0D6P421_9PROT</name>
<keyword evidence="8" id="KW-1185">Reference proteome</keyword>
<evidence type="ECO:0000256" key="1">
    <source>
        <dbReference type="ARBA" id="ARBA00003416"/>
    </source>
</evidence>
<dbReference type="PANTHER" id="PTHR30563:SF0">
    <property type="entry name" value="DNA RECOMBINATION PROTEIN RMUC"/>
    <property type="match status" value="1"/>
</dbReference>
<dbReference type="GO" id="GO:0006310">
    <property type="term" value="P:DNA recombination"/>
    <property type="evidence" value="ECO:0007669"/>
    <property type="project" value="UniProtKB-KW"/>
</dbReference>
<evidence type="ECO:0000256" key="5">
    <source>
        <dbReference type="ARBA" id="ARBA00023172"/>
    </source>
</evidence>
<comment type="similarity">
    <text evidence="2">Belongs to the RmuC family.</text>
</comment>
<dbReference type="Proteomes" id="UP000032680">
    <property type="component" value="Unassembled WGS sequence"/>
</dbReference>
<feature type="transmembrane region" description="Helical" evidence="6">
    <location>
        <begin position="6"/>
        <end position="24"/>
    </location>
</feature>
<comment type="caution">
    <text evidence="7">The sequence shown here is derived from an EMBL/GenBank/DDBJ whole genome shotgun (WGS) entry which is preliminary data.</text>
</comment>
<dbReference type="AlphaFoldDB" id="A0A0D6P421"/>
<keyword evidence="4" id="KW-0175">Coiled coil</keyword>
<dbReference type="OrthoDB" id="370725at2"/>
<evidence type="ECO:0000256" key="4">
    <source>
        <dbReference type="ARBA" id="ARBA00023054"/>
    </source>
</evidence>
<evidence type="ECO:0000313" key="8">
    <source>
        <dbReference type="Proteomes" id="UP000032680"/>
    </source>
</evidence>
<organism evidence="7 8">
    <name type="scientific">Acidisphaera rubrifaciens HS-AP3</name>
    <dbReference type="NCBI Taxonomy" id="1231350"/>
    <lineage>
        <taxon>Bacteria</taxon>
        <taxon>Pseudomonadati</taxon>
        <taxon>Pseudomonadota</taxon>
        <taxon>Alphaproteobacteria</taxon>
        <taxon>Acetobacterales</taxon>
        <taxon>Acetobacteraceae</taxon>
        <taxon>Acidisphaera</taxon>
    </lineage>
</organism>
<accession>A0A0D6P421</accession>